<feature type="domain" description="Histone deacetylase" evidence="6">
    <location>
        <begin position="2"/>
        <end position="128"/>
    </location>
</feature>
<dbReference type="PANTHER" id="PTHR10625">
    <property type="entry name" value="HISTONE DEACETYLASE HDAC1-RELATED"/>
    <property type="match status" value="1"/>
</dbReference>
<dbReference type="EMBL" id="AP028679">
    <property type="protein sequence ID" value="BEQ15403.1"/>
    <property type="molecule type" value="Genomic_DNA"/>
</dbReference>
<comment type="similarity">
    <text evidence="2">Belongs to the histone deacetylase family.</text>
</comment>
<evidence type="ECO:0000313" key="8">
    <source>
        <dbReference type="Proteomes" id="UP001366166"/>
    </source>
</evidence>
<dbReference type="GO" id="GO:0046872">
    <property type="term" value="F:metal ion binding"/>
    <property type="evidence" value="ECO:0007669"/>
    <property type="project" value="UniProtKB-KW"/>
</dbReference>
<protein>
    <recommendedName>
        <fullName evidence="6">Histone deacetylase domain-containing protein</fullName>
    </recommendedName>
</protein>
<evidence type="ECO:0000256" key="1">
    <source>
        <dbReference type="ARBA" id="ARBA00001947"/>
    </source>
</evidence>
<keyword evidence="8" id="KW-1185">Reference proteome</keyword>
<dbReference type="AlphaFoldDB" id="A0AAU9F0A3"/>
<keyword evidence="3" id="KW-0479">Metal-binding</keyword>
<dbReference type="InterPro" id="IPR037138">
    <property type="entry name" value="His_deacetylse_dom_sf"/>
</dbReference>
<dbReference type="Pfam" id="PF00850">
    <property type="entry name" value="Hist_deacetyl"/>
    <property type="match status" value="1"/>
</dbReference>
<name>A0AAU9F0A3_9BACT</name>
<evidence type="ECO:0000259" key="6">
    <source>
        <dbReference type="Pfam" id="PF00850"/>
    </source>
</evidence>
<evidence type="ECO:0000256" key="4">
    <source>
        <dbReference type="ARBA" id="ARBA00022801"/>
    </source>
</evidence>
<dbReference type="GO" id="GO:0040029">
    <property type="term" value="P:epigenetic regulation of gene expression"/>
    <property type="evidence" value="ECO:0007669"/>
    <property type="project" value="TreeGrafter"/>
</dbReference>
<dbReference type="SUPFAM" id="SSF52768">
    <property type="entry name" value="Arginase/deacetylase"/>
    <property type="match status" value="1"/>
</dbReference>
<keyword evidence="4" id="KW-0378">Hydrolase</keyword>
<dbReference type="InterPro" id="IPR023801">
    <property type="entry name" value="His_deacetylse_dom"/>
</dbReference>
<evidence type="ECO:0000256" key="3">
    <source>
        <dbReference type="ARBA" id="ARBA00022723"/>
    </source>
</evidence>
<accession>A0AAU9F0A3</accession>
<keyword evidence="5" id="KW-0862">Zinc</keyword>
<evidence type="ECO:0000256" key="2">
    <source>
        <dbReference type="ARBA" id="ARBA00005947"/>
    </source>
</evidence>
<proteinExistence type="inferred from homology"/>
<dbReference type="KEGG" id="dmp:FAK_24690"/>
<evidence type="ECO:0000256" key="5">
    <source>
        <dbReference type="ARBA" id="ARBA00022833"/>
    </source>
</evidence>
<dbReference type="PANTHER" id="PTHR10625:SF17">
    <property type="entry name" value="HISTONE DEACETYLASE 8"/>
    <property type="match status" value="1"/>
</dbReference>
<reference evidence="8" key="1">
    <citation type="journal article" date="2023" name="Arch. Microbiol.">
        <title>Desulfoferula mesophilus gen. nov. sp. nov., a mesophilic sulfate-reducing bacterium isolated from a brackish lake sediment.</title>
        <authorList>
            <person name="Watanabe T."/>
            <person name="Yabe T."/>
            <person name="Tsuji J.M."/>
            <person name="Fukui M."/>
        </authorList>
    </citation>
    <scope>NUCLEOTIDE SEQUENCE [LARGE SCALE GENOMIC DNA]</scope>
    <source>
        <strain evidence="8">12FAK</strain>
    </source>
</reference>
<evidence type="ECO:0000313" key="7">
    <source>
        <dbReference type="EMBL" id="BEQ15403.1"/>
    </source>
</evidence>
<dbReference type="GO" id="GO:0016787">
    <property type="term" value="F:hydrolase activity"/>
    <property type="evidence" value="ECO:0007669"/>
    <property type="project" value="UniProtKB-KW"/>
</dbReference>
<sequence>MVFTASIHGRPSFAYPYFSVFAEETGEGSGQGGNLNLSLPESVDGEAYRVALGTVLRWVKRFAPTFLVVCLGLDTAKGDLTSSWSLRAADFEANGRLLGELGLPTLVVQEGGYDIRSLGVNARNFFSGLAQGIGLS</sequence>
<gene>
    <name evidence="7" type="ORF">FAK_24690</name>
</gene>
<dbReference type="Proteomes" id="UP001366166">
    <property type="component" value="Chromosome"/>
</dbReference>
<dbReference type="GO" id="GO:0004407">
    <property type="term" value="F:histone deacetylase activity"/>
    <property type="evidence" value="ECO:0007669"/>
    <property type="project" value="TreeGrafter"/>
</dbReference>
<comment type="cofactor">
    <cofactor evidence="1">
        <name>Zn(2+)</name>
        <dbReference type="ChEBI" id="CHEBI:29105"/>
    </cofactor>
</comment>
<organism evidence="7 8">
    <name type="scientific">Desulfoferula mesophila</name>
    <dbReference type="NCBI Taxonomy" id="3058419"/>
    <lineage>
        <taxon>Bacteria</taxon>
        <taxon>Pseudomonadati</taxon>
        <taxon>Thermodesulfobacteriota</taxon>
        <taxon>Desulfarculia</taxon>
        <taxon>Desulfarculales</taxon>
        <taxon>Desulfarculaceae</taxon>
        <taxon>Desulfoferula</taxon>
    </lineage>
</organism>
<dbReference type="Gene3D" id="3.40.800.20">
    <property type="entry name" value="Histone deacetylase domain"/>
    <property type="match status" value="1"/>
</dbReference>
<dbReference type="InterPro" id="IPR023696">
    <property type="entry name" value="Ureohydrolase_dom_sf"/>
</dbReference>